<evidence type="ECO:0000313" key="3">
    <source>
        <dbReference type="EMBL" id="RBP50633.1"/>
    </source>
</evidence>
<dbReference type="AlphaFoldDB" id="A0A395JIN3"/>
<dbReference type="InParanoid" id="A0A395JIN3"/>
<feature type="signal peptide" evidence="2">
    <location>
        <begin position="1"/>
        <end position="27"/>
    </location>
</feature>
<gene>
    <name evidence="3" type="ORF">DFR28_10244</name>
</gene>
<organism evidence="3 4">
    <name type="scientific">Arenicella xantha</name>
    <dbReference type="NCBI Taxonomy" id="644221"/>
    <lineage>
        <taxon>Bacteria</taxon>
        <taxon>Pseudomonadati</taxon>
        <taxon>Pseudomonadota</taxon>
        <taxon>Gammaproteobacteria</taxon>
        <taxon>Arenicellales</taxon>
        <taxon>Arenicellaceae</taxon>
        <taxon>Arenicella</taxon>
    </lineage>
</organism>
<evidence type="ECO:0000313" key="4">
    <source>
        <dbReference type="Proteomes" id="UP000253083"/>
    </source>
</evidence>
<evidence type="ECO:0000256" key="1">
    <source>
        <dbReference type="SAM" id="MobiDB-lite"/>
    </source>
</evidence>
<sequence length="141" mass="14550">MSALSKIFAALSMACYLATSMMAAAHALPMMTASISGSMNIALNATDSDSVDTRNEQQTLAAGSHAASNLEPLADAMQSCHQTASKSSKADTCKIVCSAIAHALLASEQVGSAADFHTTSPHSNIASLTTRQSTVEHQPPK</sequence>
<accession>A0A395JIN3</accession>
<evidence type="ECO:0008006" key="5">
    <source>
        <dbReference type="Google" id="ProtNLM"/>
    </source>
</evidence>
<keyword evidence="4" id="KW-1185">Reference proteome</keyword>
<name>A0A395JIN3_9GAMM</name>
<evidence type="ECO:0000256" key="2">
    <source>
        <dbReference type="SAM" id="SignalP"/>
    </source>
</evidence>
<dbReference type="EMBL" id="QNRT01000002">
    <property type="protein sequence ID" value="RBP50633.1"/>
    <property type="molecule type" value="Genomic_DNA"/>
</dbReference>
<reference evidence="3 4" key="1">
    <citation type="submission" date="2018-06" db="EMBL/GenBank/DDBJ databases">
        <title>Genomic Encyclopedia of Type Strains, Phase IV (KMG-IV): sequencing the most valuable type-strain genomes for metagenomic binning, comparative biology and taxonomic classification.</title>
        <authorList>
            <person name="Goeker M."/>
        </authorList>
    </citation>
    <scope>NUCLEOTIDE SEQUENCE [LARGE SCALE GENOMIC DNA]</scope>
    <source>
        <strain evidence="3 4">DSM 24032</strain>
    </source>
</reference>
<feature type="compositionally biased region" description="Polar residues" evidence="1">
    <location>
        <begin position="117"/>
        <end position="141"/>
    </location>
</feature>
<comment type="caution">
    <text evidence="3">The sequence shown here is derived from an EMBL/GenBank/DDBJ whole genome shotgun (WGS) entry which is preliminary data.</text>
</comment>
<feature type="chain" id="PRO_5017301226" description="Killing trait domain-containing protein" evidence="2">
    <location>
        <begin position="28"/>
        <end position="141"/>
    </location>
</feature>
<feature type="region of interest" description="Disordered" evidence="1">
    <location>
        <begin position="116"/>
        <end position="141"/>
    </location>
</feature>
<dbReference type="RefSeq" id="WP_113953479.1">
    <property type="nucleotide sequence ID" value="NZ_QNRT01000002.1"/>
</dbReference>
<protein>
    <recommendedName>
        <fullName evidence="5">Killing trait domain-containing protein</fullName>
    </recommendedName>
</protein>
<proteinExistence type="predicted"/>
<dbReference type="Proteomes" id="UP000253083">
    <property type="component" value="Unassembled WGS sequence"/>
</dbReference>
<keyword evidence="2" id="KW-0732">Signal</keyword>